<organism evidence="1 2">
    <name type="scientific">Labilithrix luteola</name>
    <dbReference type="NCBI Taxonomy" id="1391654"/>
    <lineage>
        <taxon>Bacteria</taxon>
        <taxon>Pseudomonadati</taxon>
        <taxon>Myxococcota</taxon>
        <taxon>Polyangia</taxon>
        <taxon>Polyangiales</taxon>
        <taxon>Labilitrichaceae</taxon>
        <taxon>Labilithrix</taxon>
    </lineage>
</organism>
<dbReference type="STRING" id="1391654.AKJ09_08106"/>
<keyword evidence="2" id="KW-1185">Reference proteome</keyword>
<reference evidence="1 2" key="1">
    <citation type="submission" date="2015-08" db="EMBL/GenBank/DDBJ databases">
        <authorList>
            <person name="Babu N.S."/>
            <person name="Beckwith C.J."/>
            <person name="Beseler K.G."/>
            <person name="Brison A."/>
            <person name="Carone J.V."/>
            <person name="Caskin T.P."/>
            <person name="Diamond M."/>
            <person name="Durham M.E."/>
            <person name="Foxe J.M."/>
            <person name="Go M."/>
            <person name="Henderson B.A."/>
            <person name="Jones I.B."/>
            <person name="McGettigan J.A."/>
            <person name="Micheletti S.J."/>
            <person name="Nasrallah M.E."/>
            <person name="Ortiz D."/>
            <person name="Piller C.R."/>
            <person name="Privatt S.R."/>
            <person name="Schneider S.L."/>
            <person name="Sharp S."/>
            <person name="Smith T.C."/>
            <person name="Stanton J.D."/>
            <person name="Ullery H.E."/>
            <person name="Wilson R.J."/>
            <person name="Serrano M.G."/>
            <person name="Buck G."/>
            <person name="Lee V."/>
            <person name="Wang Y."/>
            <person name="Carvalho R."/>
            <person name="Voegtly L."/>
            <person name="Shi R."/>
            <person name="Duckworth R."/>
            <person name="Johnson A."/>
            <person name="Loviza R."/>
            <person name="Walstead R."/>
            <person name="Shah Z."/>
            <person name="Kiflezghi M."/>
            <person name="Wade K."/>
            <person name="Ball S.L."/>
            <person name="Bradley K.W."/>
            <person name="Asai D.J."/>
            <person name="Bowman C.A."/>
            <person name="Russell D.A."/>
            <person name="Pope W.H."/>
            <person name="Jacobs-Sera D."/>
            <person name="Hendrix R.W."/>
            <person name="Hatfull G.F."/>
        </authorList>
    </citation>
    <scope>NUCLEOTIDE SEQUENCE [LARGE SCALE GENOMIC DNA]</scope>
    <source>
        <strain evidence="1 2">DSM 27648</strain>
    </source>
</reference>
<protein>
    <submittedName>
        <fullName evidence="1">Uncharacterized protein</fullName>
    </submittedName>
</protein>
<accession>A0A0K1Q6T1</accession>
<name>A0A0K1Q6T1_9BACT</name>
<dbReference type="AlphaFoldDB" id="A0A0K1Q6T1"/>
<evidence type="ECO:0000313" key="1">
    <source>
        <dbReference type="EMBL" id="AKV01443.1"/>
    </source>
</evidence>
<dbReference type="Proteomes" id="UP000064967">
    <property type="component" value="Chromosome"/>
</dbReference>
<evidence type="ECO:0000313" key="2">
    <source>
        <dbReference type="Proteomes" id="UP000064967"/>
    </source>
</evidence>
<gene>
    <name evidence="1" type="ORF">AKJ09_08106</name>
</gene>
<dbReference type="EMBL" id="CP012333">
    <property type="protein sequence ID" value="AKV01443.1"/>
    <property type="molecule type" value="Genomic_DNA"/>
</dbReference>
<proteinExistence type="predicted"/>
<dbReference type="KEGG" id="llu:AKJ09_08106"/>
<sequence>MFMPCATQTAYPVRALPEPQTSSSQLTSGTLAALTGPDHEGTWEVLGDGAGHVEPMDDATMTVDAIWIRSNGSEFATGITIEARTRLHAMHPTSVSEAWLLPAEP</sequence>